<evidence type="ECO:0000313" key="2">
    <source>
        <dbReference type="Proteomes" id="UP000499080"/>
    </source>
</evidence>
<organism evidence="1 2">
    <name type="scientific">Araneus ventricosus</name>
    <name type="common">Orbweaver spider</name>
    <name type="synonym">Epeira ventricosa</name>
    <dbReference type="NCBI Taxonomy" id="182803"/>
    <lineage>
        <taxon>Eukaryota</taxon>
        <taxon>Metazoa</taxon>
        <taxon>Ecdysozoa</taxon>
        <taxon>Arthropoda</taxon>
        <taxon>Chelicerata</taxon>
        <taxon>Arachnida</taxon>
        <taxon>Araneae</taxon>
        <taxon>Araneomorphae</taxon>
        <taxon>Entelegynae</taxon>
        <taxon>Araneoidea</taxon>
        <taxon>Araneidae</taxon>
        <taxon>Araneus</taxon>
    </lineage>
</organism>
<protein>
    <submittedName>
        <fullName evidence="1">Uncharacterized protein</fullName>
    </submittedName>
</protein>
<gene>
    <name evidence="1" type="ORF">AVEN_65637_1</name>
</gene>
<proteinExistence type="predicted"/>
<name>A0A4Y2IZP0_ARAVE</name>
<accession>A0A4Y2IZP0</accession>
<evidence type="ECO:0000313" key="1">
    <source>
        <dbReference type="EMBL" id="GBM83373.1"/>
    </source>
</evidence>
<dbReference type="Proteomes" id="UP000499080">
    <property type="component" value="Unassembled WGS sequence"/>
</dbReference>
<dbReference type="EMBL" id="BGPR01003074">
    <property type="protein sequence ID" value="GBM83373.1"/>
    <property type="molecule type" value="Genomic_DNA"/>
</dbReference>
<comment type="caution">
    <text evidence="1">The sequence shown here is derived from an EMBL/GenBank/DDBJ whole genome shotgun (WGS) entry which is preliminary data.</text>
</comment>
<sequence length="92" mass="10418">MFRPTPHPLNFHITLAGVSLILDFRSSMRQVSVHRESLIVTGFVTGTLRSRRRETSSPDHRCSLSLDGLMRNSRMSNSNECIIQGCQTRMNA</sequence>
<reference evidence="1 2" key="1">
    <citation type="journal article" date="2019" name="Sci. Rep.">
        <title>Orb-weaving spider Araneus ventricosus genome elucidates the spidroin gene catalogue.</title>
        <authorList>
            <person name="Kono N."/>
            <person name="Nakamura H."/>
            <person name="Ohtoshi R."/>
            <person name="Moran D.A.P."/>
            <person name="Shinohara A."/>
            <person name="Yoshida Y."/>
            <person name="Fujiwara M."/>
            <person name="Mori M."/>
            <person name="Tomita M."/>
            <person name="Arakawa K."/>
        </authorList>
    </citation>
    <scope>NUCLEOTIDE SEQUENCE [LARGE SCALE GENOMIC DNA]</scope>
</reference>
<keyword evidence="2" id="KW-1185">Reference proteome</keyword>
<dbReference type="AlphaFoldDB" id="A0A4Y2IZP0"/>